<organism evidence="8 9">
    <name type="scientific">Pelagihabitans pacificus</name>
    <dbReference type="NCBI Taxonomy" id="2696054"/>
    <lineage>
        <taxon>Bacteria</taxon>
        <taxon>Pseudomonadati</taxon>
        <taxon>Bacteroidota</taxon>
        <taxon>Flavobacteriia</taxon>
        <taxon>Flavobacteriales</taxon>
        <taxon>Flavobacteriaceae</taxon>
        <taxon>Pelagihabitans</taxon>
    </lineage>
</organism>
<comment type="caution">
    <text evidence="8">The sequence shown here is derived from an EMBL/GenBank/DDBJ whole genome shotgun (WGS) entry which is preliminary data.</text>
</comment>
<dbReference type="FunFam" id="1.20.1610.10:FF:000001">
    <property type="entry name" value="Putative alpha-1,2-mannosidase"/>
    <property type="match status" value="1"/>
</dbReference>
<protein>
    <submittedName>
        <fullName evidence="8">Glycoside hydrolase family 92 protein</fullName>
    </submittedName>
</protein>
<dbReference type="InterPro" id="IPR041371">
    <property type="entry name" value="GH92_N"/>
</dbReference>
<dbReference type="AlphaFoldDB" id="A0A967ASH1"/>
<dbReference type="InterPro" id="IPR050883">
    <property type="entry name" value="PNGase"/>
</dbReference>
<evidence type="ECO:0000313" key="9">
    <source>
        <dbReference type="Proteomes" id="UP000707206"/>
    </source>
</evidence>
<evidence type="ECO:0000313" key="8">
    <source>
        <dbReference type="EMBL" id="NHF59541.1"/>
    </source>
</evidence>
<dbReference type="Gene3D" id="3.30.2080.10">
    <property type="entry name" value="GH92 mannosidase domain"/>
    <property type="match status" value="1"/>
</dbReference>
<dbReference type="FunFam" id="1.20.1050.60:FF:000001">
    <property type="entry name" value="Putative alpha-1,2-mannosidase"/>
    <property type="match status" value="1"/>
</dbReference>
<dbReference type="SUPFAM" id="SSF48208">
    <property type="entry name" value="Six-hairpin glycosidases"/>
    <property type="match status" value="1"/>
</dbReference>
<dbReference type="InterPro" id="IPR014718">
    <property type="entry name" value="GH-type_carb-bd"/>
</dbReference>
<reference evidence="8" key="1">
    <citation type="submission" date="2019-07" db="EMBL/GenBank/DDBJ databases">
        <authorList>
            <person name="De-Chao Zhang Q."/>
        </authorList>
    </citation>
    <scope>NUCLEOTIDE SEQUENCE</scope>
    <source>
        <strain evidence="8">TP-CH-4</strain>
    </source>
</reference>
<feature type="region of interest" description="Disordered" evidence="4">
    <location>
        <begin position="735"/>
        <end position="758"/>
    </location>
</feature>
<evidence type="ECO:0000259" key="7">
    <source>
        <dbReference type="Pfam" id="PF17678"/>
    </source>
</evidence>
<proteinExistence type="predicted"/>
<dbReference type="FunFam" id="3.30.2080.10:FF:000001">
    <property type="entry name" value="Alpha-1,2-mannosidase subfamily"/>
    <property type="match status" value="1"/>
</dbReference>
<dbReference type="GO" id="GO:0000224">
    <property type="term" value="F:peptide-N4-(N-acetyl-beta-glucosaminyl)asparagine amidase activity"/>
    <property type="evidence" value="ECO:0007669"/>
    <property type="project" value="TreeGrafter"/>
</dbReference>
<evidence type="ECO:0000256" key="4">
    <source>
        <dbReference type="SAM" id="MobiDB-lite"/>
    </source>
</evidence>
<dbReference type="InterPro" id="IPR012939">
    <property type="entry name" value="Glyco_hydro_92"/>
</dbReference>
<reference evidence="8" key="2">
    <citation type="submission" date="2020-03" db="EMBL/GenBank/DDBJ databases">
        <title>Flavobacteriaceae bacterium strain TP-CH-4, a member of the family Flavobacteriaceae isolated from a deep-sea seamount.</title>
        <authorList>
            <person name="Zhang D.-C."/>
        </authorList>
    </citation>
    <scope>NUCLEOTIDE SEQUENCE</scope>
    <source>
        <strain evidence="8">TP-CH-4</strain>
    </source>
</reference>
<evidence type="ECO:0000256" key="3">
    <source>
        <dbReference type="ARBA" id="ARBA00022837"/>
    </source>
</evidence>
<feature type="chain" id="PRO_5037537312" evidence="5">
    <location>
        <begin position="23"/>
        <end position="758"/>
    </location>
</feature>
<keyword evidence="9" id="KW-1185">Reference proteome</keyword>
<dbReference type="GO" id="GO:0005975">
    <property type="term" value="P:carbohydrate metabolic process"/>
    <property type="evidence" value="ECO:0007669"/>
    <property type="project" value="InterPro"/>
</dbReference>
<evidence type="ECO:0000256" key="5">
    <source>
        <dbReference type="SAM" id="SignalP"/>
    </source>
</evidence>
<dbReference type="Pfam" id="PF17678">
    <property type="entry name" value="Glyco_hydro_92N"/>
    <property type="match status" value="1"/>
</dbReference>
<dbReference type="Gene3D" id="2.70.98.10">
    <property type="match status" value="1"/>
</dbReference>
<sequence>MKLFPSLIQLFVLCCIICASNAQNVVSYVNPLVGSDSSFDLSNGNTYPAIARPWGMNFWTPQTAENKDGWTYAYDSNTFNAIKQTHQASPWLNDYGTFSIMPRTGKSETTEEGRKSFFSHKIEVSKPHYYKVYAADYDVWAEVTPTERAARFRFTYPETDDAHLVIDAFGMGSHLKVEGNTITGYSQYNHGGVPQNFKNYFVIELDKPIESVELYDTHELLKDNPNEATGEHILAVVRFQTQKGEVVELKTASSFISLGQAKLNLGNEIGDSDFETIKQQGADTWNQWMGRIQVEGGSLKERQNFYTALYRCLLFPRKFYEIDAERDTIHYSPFNGKVEAGVLFTDNGFWDTFRAIFPLFTLVYPDMNAQMMQGLVNTYKESGWLPEWASPGHRSAMIGSNSAAIIADSYLKGIRGYDIDTLYEAILKNSENEGPLASVGRLGVDYYNKLGYVPYDVDIKENAARSLEYSFDDFCIYQLAKSLDRPKKEIELFRERADNYKKLFDSSTNFMRGKNKDGTFQSPFNPVKWGDAFTEGNAWHYTWSVFQDIEGLIHLMGGNKAFNEKLDAVFTTAPDFDYSYYGFQIHEITEMLIAGMGQYAHGNQPIQHGIYLYNYSGQPWKAQKRVREVTEKLYLPTPDGLCGDEDNGQTSAWYVFSAIGMYPVSSATNQYVFGSPLFDKITLHLENGNTFTIRNKNNRPENVYIQNALLNGTEYTKNFITHETLWEGGNLQFTMGTESNTERGTQPEDTPYSLSKDL</sequence>
<gene>
    <name evidence="8" type="ORF">FK220_009330</name>
</gene>
<dbReference type="PANTHER" id="PTHR12143:SF43">
    <property type="entry name" value="PUTATIVE-RELATED"/>
    <property type="match status" value="1"/>
</dbReference>
<evidence type="ECO:0000256" key="2">
    <source>
        <dbReference type="ARBA" id="ARBA00011245"/>
    </source>
</evidence>
<accession>A0A967ASH1</accession>
<keyword evidence="3" id="KW-0106">Calcium</keyword>
<evidence type="ECO:0000259" key="6">
    <source>
        <dbReference type="Pfam" id="PF07971"/>
    </source>
</evidence>
<keyword evidence="8" id="KW-0378">Hydrolase</keyword>
<feature type="signal peptide" evidence="5">
    <location>
        <begin position="1"/>
        <end position="22"/>
    </location>
</feature>
<dbReference type="GO" id="GO:0005829">
    <property type="term" value="C:cytosol"/>
    <property type="evidence" value="ECO:0007669"/>
    <property type="project" value="TreeGrafter"/>
</dbReference>
<dbReference type="GO" id="GO:0006516">
    <property type="term" value="P:glycoprotein catabolic process"/>
    <property type="evidence" value="ECO:0007669"/>
    <property type="project" value="TreeGrafter"/>
</dbReference>
<keyword evidence="5" id="KW-0732">Signal</keyword>
<comment type="cofactor">
    <cofactor evidence="1">
        <name>Ca(2+)</name>
        <dbReference type="ChEBI" id="CHEBI:29108"/>
    </cofactor>
</comment>
<evidence type="ECO:0000256" key="1">
    <source>
        <dbReference type="ARBA" id="ARBA00001913"/>
    </source>
</evidence>
<dbReference type="PANTHER" id="PTHR12143">
    <property type="entry name" value="PEPTIDE N-GLYCANASE PNGASE -RELATED"/>
    <property type="match status" value="1"/>
</dbReference>
<feature type="compositionally biased region" description="Polar residues" evidence="4">
    <location>
        <begin position="735"/>
        <end position="748"/>
    </location>
</feature>
<dbReference type="Pfam" id="PF07971">
    <property type="entry name" value="Glyco_hydro_92"/>
    <property type="match status" value="1"/>
</dbReference>
<feature type="domain" description="Glycosyl hydrolase family 92 N-terminal" evidence="7">
    <location>
        <begin position="28"/>
        <end position="254"/>
    </location>
</feature>
<dbReference type="EMBL" id="VIKU02000002">
    <property type="protein sequence ID" value="NHF59541.1"/>
    <property type="molecule type" value="Genomic_DNA"/>
</dbReference>
<dbReference type="InterPro" id="IPR008928">
    <property type="entry name" value="6-hairpin_glycosidase_sf"/>
</dbReference>
<dbReference type="InterPro" id="IPR005887">
    <property type="entry name" value="GH92_a_mannosidase_put"/>
</dbReference>
<dbReference type="RefSeq" id="WP_152574041.1">
    <property type="nucleotide sequence ID" value="NZ_VIKU02000002.1"/>
</dbReference>
<dbReference type="Gene3D" id="1.20.1610.10">
    <property type="entry name" value="alpha-1,2-mannosidases domains"/>
    <property type="match status" value="1"/>
</dbReference>
<dbReference type="Gene3D" id="1.20.1050.60">
    <property type="entry name" value="alpha-1,2-mannosidase"/>
    <property type="match status" value="1"/>
</dbReference>
<feature type="domain" description="Glycosyl hydrolase family 92" evidence="6">
    <location>
        <begin position="260"/>
        <end position="736"/>
    </location>
</feature>
<dbReference type="Proteomes" id="UP000707206">
    <property type="component" value="Unassembled WGS sequence"/>
</dbReference>
<comment type="subunit">
    <text evidence="2">Monomer.</text>
</comment>
<name>A0A967ASH1_9FLAO</name>
<dbReference type="NCBIfam" id="TIGR01180">
    <property type="entry name" value="aman2_put"/>
    <property type="match status" value="1"/>
</dbReference>
<dbReference type="GO" id="GO:0030246">
    <property type="term" value="F:carbohydrate binding"/>
    <property type="evidence" value="ECO:0007669"/>
    <property type="project" value="InterPro"/>
</dbReference>